<keyword evidence="3" id="KW-1185">Reference proteome</keyword>
<feature type="compositionally biased region" description="Polar residues" evidence="1">
    <location>
        <begin position="8"/>
        <end position="22"/>
    </location>
</feature>
<gene>
    <name evidence="2" type="ORF">CANTEDRAFT_114552</name>
</gene>
<evidence type="ECO:0000313" key="3">
    <source>
        <dbReference type="Proteomes" id="UP000000707"/>
    </source>
</evidence>
<reference evidence="2 3" key="1">
    <citation type="journal article" date="2011" name="Proc. Natl. Acad. Sci. U.S.A.">
        <title>Comparative genomics of xylose-fermenting fungi for enhanced biofuel production.</title>
        <authorList>
            <person name="Wohlbach D.J."/>
            <person name="Kuo A."/>
            <person name="Sato T.K."/>
            <person name="Potts K.M."/>
            <person name="Salamov A.A."/>
            <person name="LaButti K.M."/>
            <person name="Sun H."/>
            <person name="Clum A."/>
            <person name="Pangilinan J.L."/>
            <person name="Lindquist E.A."/>
            <person name="Lucas S."/>
            <person name="Lapidus A."/>
            <person name="Jin M."/>
            <person name="Gunawan C."/>
            <person name="Balan V."/>
            <person name="Dale B.E."/>
            <person name="Jeffries T.W."/>
            <person name="Zinkel R."/>
            <person name="Barry K.W."/>
            <person name="Grigoriev I.V."/>
            <person name="Gasch A.P."/>
        </authorList>
    </citation>
    <scope>NUCLEOTIDE SEQUENCE [LARGE SCALE GENOMIC DNA]</scope>
    <source>
        <strain evidence="3">ATCC 10573 / BCRC 21748 / CBS 615 / JCM 9827 / NBRC 10315 / NRRL Y-1498 / VKM Y-70</strain>
    </source>
</reference>
<dbReference type="OrthoDB" id="4022940at2759"/>
<name>G3B5L4_CANTC</name>
<organism evidence="3">
    <name type="scientific">Candida tenuis (strain ATCC 10573 / BCRC 21748 / CBS 615 / JCM 9827 / NBRC 10315 / NRRL Y-1498 / VKM Y-70)</name>
    <name type="common">Yeast</name>
    <name type="synonym">Yamadazyma tenuis</name>
    <dbReference type="NCBI Taxonomy" id="590646"/>
    <lineage>
        <taxon>Eukaryota</taxon>
        <taxon>Fungi</taxon>
        <taxon>Dikarya</taxon>
        <taxon>Ascomycota</taxon>
        <taxon>Saccharomycotina</taxon>
        <taxon>Pichiomycetes</taxon>
        <taxon>Debaryomycetaceae</taxon>
        <taxon>Yamadazyma</taxon>
    </lineage>
</organism>
<accession>G3B5L4</accession>
<protein>
    <submittedName>
        <fullName evidence="2">Uncharacterized protein</fullName>
    </submittedName>
</protein>
<dbReference type="AlphaFoldDB" id="G3B5L4"/>
<dbReference type="HOGENOM" id="CLU_2284036_0_0_1"/>
<feature type="non-terminal residue" evidence="2">
    <location>
        <position position="102"/>
    </location>
</feature>
<dbReference type="Proteomes" id="UP000000707">
    <property type="component" value="Unassembled WGS sequence"/>
</dbReference>
<proteinExistence type="predicted"/>
<dbReference type="EMBL" id="GL996524">
    <property type="protein sequence ID" value="EGV63257.1"/>
    <property type="molecule type" value="Genomic_DNA"/>
</dbReference>
<sequence length="102" mass="11142">MAEEPLSAQGQRPHSASTSQISSVGFTNLKKLNTNSSVSTASSTVSISKQNPLTRLFTRNKSNVTIDEPSQSDDDDNRSMRTIPISPIERKASSNVFRLSKM</sequence>
<evidence type="ECO:0000256" key="1">
    <source>
        <dbReference type="SAM" id="MobiDB-lite"/>
    </source>
</evidence>
<feature type="region of interest" description="Disordered" evidence="1">
    <location>
        <begin position="58"/>
        <end position="87"/>
    </location>
</feature>
<evidence type="ECO:0000313" key="2">
    <source>
        <dbReference type="EMBL" id="EGV63257.1"/>
    </source>
</evidence>
<feature type="compositionally biased region" description="Polar residues" evidence="1">
    <location>
        <begin position="58"/>
        <end position="69"/>
    </location>
</feature>
<feature type="region of interest" description="Disordered" evidence="1">
    <location>
        <begin position="1"/>
        <end position="22"/>
    </location>
</feature>